<keyword evidence="4" id="KW-1185">Reference proteome</keyword>
<evidence type="ECO:0000256" key="1">
    <source>
        <dbReference type="ARBA" id="ARBA00005698"/>
    </source>
</evidence>
<organism evidence="3 4">
    <name type="scientific">Salinibacter ruber (strain DSM 13855 / M31)</name>
    <dbReference type="NCBI Taxonomy" id="309807"/>
    <lineage>
        <taxon>Bacteria</taxon>
        <taxon>Pseudomonadati</taxon>
        <taxon>Rhodothermota</taxon>
        <taxon>Rhodothermia</taxon>
        <taxon>Rhodothermales</taxon>
        <taxon>Salinibacteraceae</taxon>
        <taxon>Salinibacter</taxon>
    </lineage>
</organism>
<keyword evidence="2" id="KW-1003">Cell membrane</keyword>
<dbReference type="PATRIC" id="fig|309807.25.peg.1498"/>
<comment type="function">
    <text evidence="2">NDH-1 shuttles electrons from NADH, via FMN and iron-sulfur (Fe-S) centers, to quinones in the respiratory chain. Couples the redox reaction to proton translocation (for every two electrons transferred, four hydrogen ions are translocated across the cytoplasmic membrane), and thus conserves the redox energy in a proton gradient.</text>
</comment>
<dbReference type="PANTHER" id="PTHR33269:SF17">
    <property type="entry name" value="NADH-UBIQUINONE OXIDOREDUCTASE CHAIN 6"/>
    <property type="match status" value="1"/>
</dbReference>
<dbReference type="GO" id="GO:0005886">
    <property type="term" value="C:plasma membrane"/>
    <property type="evidence" value="ECO:0007669"/>
    <property type="project" value="UniProtKB-SubCell"/>
</dbReference>
<dbReference type="eggNOG" id="COG0839">
    <property type="taxonomic scope" value="Bacteria"/>
</dbReference>
<feature type="transmembrane region" description="Helical" evidence="2">
    <location>
        <begin position="128"/>
        <end position="148"/>
    </location>
</feature>
<keyword evidence="2" id="KW-0812">Transmembrane</keyword>
<comment type="catalytic activity">
    <reaction evidence="2">
        <text>a quinone + NADH + 5 H(+)(in) = a quinol + NAD(+) + 4 H(+)(out)</text>
        <dbReference type="Rhea" id="RHEA:57888"/>
        <dbReference type="ChEBI" id="CHEBI:15378"/>
        <dbReference type="ChEBI" id="CHEBI:24646"/>
        <dbReference type="ChEBI" id="CHEBI:57540"/>
        <dbReference type="ChEBI" id="CHEBI:57945"/>
        <dbReference type="ChEBI" id="CHEBI:132124"/>
    </reaction>
</comment>
<accession>Q2S2L4</accession>
<keyword evidence="2" id="KW-0874">Quinone</keyword>
<dbReference type="PANTHER" id="PTHR33269">
    <property type="entry name" value="NADH-UBIQUINONE OXIDOREDUCTASE CHAIN 6"/>
    <property type="match status" value="1"/>
</dbReference>
<dbReference type="Pfam" id="PF00499">
    <property type="entry name" value="Oxidored_q3"/>
    <property type="match status" value="1"/>
</dbReference>
<dbReference type="EC" id="7.1.1.-" evidence="2"/>
<evidence type="ECO:0000313" key="4">
    <source>
        <dbReference type="Proteomes" id="UP000008674"/>
    </source>
</evidence>
<protein>
    <recommendedName>
        <fullName evidence="2">NADH-quinone oxidoreductase subunit J</fullName>
        <ecNumber evidence="2">7.1.1.-</ecNumber>
    </recommendedName>
</protein>
<dbReference type="InterPro" id="IPR001457">
    <property type="entry name" value="NADH_UbQ/plastoQ_OxRdtase_su6"/>
</dbReference>
<dbReference type="EnsemblBacteria" id="ABC44871">
    <property type="protein sequence ID" value="ABC44871"/>
    <property type="gene ID" value="SRU_1443"/>
</dbReference>
<feature type="transmembrane region" description="Helical" evidence="2">
    <location>
        <begin position="96"/>
        <end position="116"/>
    </location>
</feature>
<evidence type="ECO:0000256" key="2">
    <source>
        <dbReference type="RuleBase" id="RU004429"/>
    </source>
</evidence>
<dbReference type="AlphaFoldDB" id="Q2S2L4"/>
<dbReference type="HOGENOM" id="CLU_085957_4_1_10"/>
<gene>
    <name evidence="3" type="primary">nuoJ</name>
    <name evidence="3" type="ordered locus">SRU_1443</name>
</gene>
<dbReference type="STRING" id="309807.SRU_1443"/>
<dbReference type="EMBL" id="CP000159">
    <property type="protein sequence ID" value="ABC44871.1"/>
    <property type="molecule type" value="Genomic_DNA"/>
</dbReference>
<dbReference type="GO" id="GO:0048038">
    <property type="term" value="F:quinone binding"/>
    <property type="evidence" value="ECO:0007669"/>
    <property type="project" value="UniProtKB-UniRule"/>
</dbReference>
<dbReference type="OrthoDB" id="9790848at2"/>
<keyword evidence="2" id="KW-1133">Transmembrane helix</keyword>
<feature type="transmembrane region" description="Helical" evidence="2">
    <location>
        <begin position="180"/>
        <end position="202"/>
    </location>
</feature>
<proteinExistence type="inferred from homology"/>
<reference evidence="3 4" key="1">
    <citation type="journal article" date="2005" name="Proc. Natl. Acad. Sci. U.S.A.">
        <title>The genome of Salinibacter ruber: convergence and gene exchange among hyperhalophilic bacteria and archaea.</title>
        <authorList>
            <person name="Mongodin E.F."/>
            <person name="Nelson K.E."/>
            <person name="Daugherty S."/>
            <person name="Deboy R.T."/>
            <person name="Wister J."/>
            <person name="Khouri H."/>
            <person name="Weidman J."/>
            <person name="Walsh D.A."/>
            <person name="Papke R.T."/>
            <person name="Sanchez Perez G."/>
            <person name="Sharma A.K."/>
            <person name="Nesbo C.L."/>
            <person name="MacLeod D."/>
            <person name="Bapteste E."/>
            <person name="Doolittle W.F."/>
            <person name="Charlebois R.L."/>
            <person name="Legault B."/>
            <person name="Rodriguez-Valera F."/>
        </authorList>
    </citation>
    <scope>NUCLEOTIDE SEQUENCE [LARGE SCALE GENOMIC DNA]</scope>
    <source>
        <strain evidence="4">DSM 13855 / CECT 5946 / M31</strain>
    </source>
</reference>
<dbReference type="KEGG" id="sru:SRU_1443"/>
<feature type="transmembrane region" description="Helical" evidence="2">
    <location>
        <begin position="44"/>
        <end position="62"/>
    </location>
</feature>
<dbReference type="GO" id="GO:0008137">
    <property type="term" value="F:NADH dehydrogenase (ubiquinone) activity"/>
    <property type="evidence" value="ECO:0007669"/>
    <property type="project" value="UniProtKB-UniRule"/>
</dbReference>
<comment type="subcellular location">
    <subcellularLocation>
        <location evidence="2">Cell membrane</location>
        <topology evidence="2">Multi-pass membrane protein</topology>
    </subcellularLocation>
</comment>
<feature type="transmembrane region" description="Helical" evidence="2">
    <location>
        <begin position="69"/>
        <end position="90"/>
    </location>
</feature>
<keyword evidence="2" id="KW-0520">NAD</keyword>
<dbReference type="InterPro" id="IPR042106">
    <property type="entry name" value="Nuo/plastoQ_OxRdtase_6_NuoJ"/>
</dbReference>
<dbReference type="Gene3D" id="1.20.120.1200">
    <property type="entry name" value="NADH-ubiquinone/plastoquinone oxidoreductase chain 6, subunit NuoJ"/>
    <property type="match status" value="1"/>
</dbReference>
<dbReference type="Proteomes" id="UP000008674">
    <property type="component" value="Chromosome"/>
</dbReference>
<keyword evidence="2" id="KW-0472">Membrane</keyword>
<comment type="similarity">
    <text evidence="1 2">Belongs to the complex I subunit 6 family.</text>
</comment>
<sequence length="207" mass="21890">MARYFAPGGQSRIRSIPPGHAPRAVSHRTIFPARTLGLMAAPSMFFLLATVAVAAALGMIIARNPVSSALWLVLNLFCIAGLYLTLNASFIGVIQILVYAGAIMVLFLFVIMLLNLSALPELEEIEWASIGGFAVGLVLLSQLLYVVALQFELGVDPIGAEAAAEAGSAASLGEILFTRYALHLQVAGILLLAATVGAVLLAQRRFQ</sequence>
<name>Q2S2L4_SALRD</name>
<evidence type="ECO:0000313" key="3">
    <source>
        <dbReference type="EMBL" id="ABC44871.1"/>
    </source>
</evidence>